<comment type="caution">
    <text evidence="2">The sequence shown here is derived from an EMBL/GenBank/DDBJ whole genome shotgun (WGS) entry which is preliminary data.</text>
</comment>
<evidence type="ECO:0000259" key="1">
    <source>
        <dbReference type="Pfam" id="PF18511"/>
    </source>
</evidence>
<dbReference type="InterPro" id="IPR041567">
    <property type="entry name" value="COI1_F-box"/>
</dbReference>
<dbReference type="Gene3D" id="1.20.1280.50">
    <property type="match status" value="1"/>
</dbReference>
<gene>
    <name evidence="2" type="ORF">Tco_0989340</name>
</gene>
<name>A0ABQ5ETC8_9ASTR</name>
<dbReference type="Proteomes" id="UP001151760">
    <property type="component" value="Unassembled WGS sequence"/>
</dbReference>
<organism evidence="2 3">
    <name type="scientific">Tanacetum coccineum</name>
    <dbReference type="NCBI Taxonomy" id="301880"/>
    <lineage>
        <taxon>Eukaryota</taxon>
        <taxon>Viridiplantae</taxon>
        <taxon>Streptophyta</taxon>
        <taxon>Embryophyta</taxon>
        <taxon>Tracheophyta</taxon>
        <taxon>Spermatophyta</taxon>
        <taxon>Magnoliopsida</taxon>
        <taxon>eudicotyledons</taxon>
        <taxon>Gunneridae</taxon>
        <taxon>Pentapetalae</taxon>
        <taxon>asterids</taxon>
        <taxon>campanulids</taxon>
        <taxon>Asterales</taxon>
        <taxon>Asteraceae</taxon>
        <taxon>Asteroideae</taxon>
        <taxon>Anthemideae</taxon>
        <taxon>Anthemidinae</taxon>
        <taxon>Tanacetum</taxon>
    </lineage>
</organism>
<sequence>MALTKVGDEVLDLVIPYIYNVDDQNSISLVSHNFYEIDSITRKRVTVHTLYYPNPASLSNRFPFIESLTLKGPPFHFTHAYHYAIRITPWIQQLALEFRCLKELHIRGLVVYDKDFKTLARTRGKDLRSLKIKNCKGFLTDGLRHVSNYCKQIGKCYLSKLGDAFRYAFRLEHFGGENLDKESDLIRKLELLDFLMDHMCQCSLFKMCPYLEVLSTSDKCGDKGLQVIGPPFHFTCAYHNHIRITPWIEQLALEFRFLKELHIRGLVVHDEDLEHVNTDIYHADAEDLTLLAKNYCNSLISWKIGKCYLSKLGDAFRYAFRLEHFGGENLDKESDLIRKLELSDFLMDHMCQCSLFKMCPYLEVLSTLDKCGDKGLQVIGKFCKKLCKLTHYGLVTHVGPIALAKGCTNLEYLNVSLGDISNEALECVGKHMKNLRNFHMHLDKKDGTTYKPLDNGLLDIGLLDNGI</sequence>
<reference evidence="2" key="2">
    <citation type="submission" date="2022-01" db="EMBL/GenBank/DDBJ databases">
        <authorList>
            <person name="Yamashiro T."/>
            <person name="Shiraishi A."/>
            <person name="Satake H."/>
            <person name="Nakayama K."/>
        </authorList>
    </citation>
    <scope>NUCLEOTIDE SEQUENCE</scope>
</reference>
<evidence type="ECO:0000313" key="2">
    <source>
        <dbReference type="EMBL" id="GJT54286.1"/>
    </source>
</evidence>
<feature type="domain" description="COI1 F-box" evidence="1">
    <location>
        <begin position="5"/>
        <end position="44"/>
    </location>
</feature>
<dbReference type="PANTHER" id="PTHR13318:SF26">
    <property type="entry name" value="F-BOX_LRR-REPEAT PROTEIN 12"/>
    <property type="match status" value="1"/>
</dbReference>
<dbReference type="Gene3D" id="3.80.10.10">
    <property type="entry name" value="Ribonuclease Inhibitor"/>
    <property type="match status" value="2"/>
</dbReference>
<keyword evidence="3" id="KW-1185">Reference proteome</keyword>
<accession>A0ABQ5ETC8</accession>
<proteinExistence type="predicted"/>
<dbReference type="EMBL" id="BQNB010016659">
    <property type="protein sequence ID" value="GJT54286.1"/>
    <property type="molecule type" value="Genomic_DNA"/>
</dbReference>
<reference evidence="2" key="1">
    <citation type="journal article" date="2022" name="Int. J. Mol. Sci.">
        <title>Draft Genome of Tanacetum Coccineum: Genomic Comparison of Closely Related Tanacetum-Family Plants.</title>
        <authorList>
            <person name="Yamashiro T."/>
            <person name="Shiraishi A."/>
            <person name="Nakayama K."/>
            <person name="Satake H."/>
        </authorList>
    </citation>
    <scope>NUCLEOTIDE SEQUENCE</scope>
</reference>
<dbReference type="PANTHER" id="PTHR13318">
    <property type="entry name" value="PARTNER OF PAIRED, ISOFORM B-RELATED"/>
    <property type="match status" value="1"/>
</dbReference>
<dbReference type="SUPFAM" id="SSF52047">
    <property type="entry name" value="RNI-like"/>
    <property type="match status" value="1"/>
</dbReference>
<protein>
    <submittedName>
        <fullName evidence="2">Leucine-rich repeat, cysteine-containing subtype protein</fullName>
    </submittedName>
</protein>
<evidence type="ECO:0000313" key="3">
    <source>
        <dbReference type="Proteomes" id="UP001151760"/>
    </source>
</evidence>
<dbReference type="InterPro" id="IPR032675">
    <property type="entry name" value="LRR_dom_sf"/>
</dbReference>
<dbReference type="Pfam" id="PF18511">
    <property type="entry name" value="F-box_5"/>
    <property type="match status" value="1"/>
</dbReference>